<dbReference type="STRING" id="5454.A0A163GTS8"/>
<dbReference type="InterPro" id="IPR000210">
    <property type="entry name" value="BTB/POZ_dom"/>
</dbReference>
<accession>A0A163GTS8</accession>
<dbReference type="OrthoDB" id="1022638at2759"/>
<proteinExistence type="predicted"/>
<dbReference type="SUPFAM" id="SSF54695">
    <property type="entry name" value="POZ domain"/>
    <property type="match status" value="1"/>
</dbReference>
<dbReference type="CDD" id="cd18186">
    <property type="entry name" value="BTB_POZ_ZBTB_KLHL-like"/>
    <property type="match status" value="1"/>
</dbReference>
<dbReference type="PANTHER" id="PTHR47843:SF2">
    <property type="entry name" value="BTB DOMAIN-CONTAINING PROTEIN"/>
    <property type="match status" value="1"/>
</dbReference>
<organism evidence="1 2">
    <name type="scientific">Didymella rabiei</name>
    <name type="common">Chickpea ascochyta blight fungus</name>
    <name type="synonym">Mycosphaerella rabiei</name>
    <dbReference type="NCBI Taxonomy" id="5454"/>
    <lineage>
        <taxon>Eukaryota</taxon>
        <taxon>Fungi</taxon>
        <taxon>Dikarya</taxon>
        <taxon>Ascomycota</taxon>
        <taxon>Pezizomycotina</taxon>
        <taxon>Dothideomycetes</taxon>
        <taxon>Pleosporomycetidae</taxon>
        <taxon>Pleosporales</taxon>
        <taxon>Pleosporineae</taxon>
        <taxon>Didymellaceae</taxon>
        <taxon>Ascochyta</taxon>
    </lineage>
</organism>
<comment type="caution">
    <text evidence="1">The sequence shown here is derived from an EMBL/GenBank/DDBJ whole genome shotgun (WGS) entry which is preliminary data.</text>
</comment>
<evidence type="ECO:0000313" key="1">
    <source>
        <dbReference type="EMBL" id="KZM25010.1"/>
    </source>
</evidence>
<protein>
    <submittedName>
        <fullName evidence="1">Uncharacterized protein</fullName>
    </submittedName>
</protein>
<reference evidence="1 2" key="1">
    <citation type="journal article" date="2016" name="Sci. Rep.">
        <title>Draft genome sequencing and secretome analysis of fungal phytopathogen Ascochyta rabiei provides insight into the necrotrophic effector repertoire.</title>
        <authorList>
            <person name="Verma S."/>
            <person name="Gazara R.K."/>
            <person name="Nizam S."/>
            <person name="Parween S."/>
            <person name="Chattopadhyay D."/>
            <person name="Verma P.K."/>
        </authorList>
    </citation>
    <scope>NUCLEOTIDE SEQUENCE [LARGE SCALE GENOMIC DNA]</scope>
    <source>
        <strain evidence="1 2">ArDII</strain>
    </source>
</reference>
<dbReference type="EMBL" id="JYNV01000145">
    <property type="protein sequence ID" value="KZM25010.1"/>
    <property type="molecule type" value="Genomic_DNA"/>
</dbReference>
<dbReference type="PANTHER" id="PTHR47843">
    <property type="entry name" value="BTB DOMAIN-CONTAINING PROTEIN-RELATED"/>
    <property type="match status" value="1"/>
</dbReference>
<dbReference type="Pfam" id="PF00651">
    <property type="entry name" value="BTB"/>
    <property type="match status" value="1"/>
</dbReference>
<keyword evidence="2" id="KW-1185">Reference proteome</keyword>
<sequence>MAARTPSLAARRSTKIPLVDRRSSQKDRKGYCGIVEVLVGQDEKQQKFHVHEQLLTTGSLFFRKAMSGNWSEAKDRIVRLPEDDPLLFHIYVDLLYTNQIAVIPDSSSREATIADRQNARAIQNTLAMLYILVEKLQDIDSKDKTIAAMVASMHEKRSDGGMYSPGHMIVQTVYNGTPPGCLLRKLIVDLYTSKATQFWVSNAHEFPDEFVRELMINVVTERSGVPGLIDVADLTAYMEDTVTKKS</sequence>
<gene>
    <name evidence="1" type="ORF">ST47_g3850</name>
</gene>
<dbReference type="InterPro" id="IPR011333">
    <property type="entry name" value="SKP1/BTB/POZ_sf"/>
</dbReference>
<dbReference type="AlphaFoldDB" id="A0A163GTS8"/>
<name>A0A163GTS8_DIDRA</name>
<dbReference type="PROSITE" id="PS50097">
    <property type="entry name" value="BTB"/>
    <property type="match status" value="1"/>
</dbReference>
<evidence type="ECO:0000313" key="2">
    <source>
        <dbReference type="Proteomes" id="UP000076837"/>
    </source>
</evidence>
<dbReference type="Proteomes" id="UP000076837">
    <property type="component" value="Unassembled WGS sequence"/>
</dbReference>
<dbReference type="Gene3D" id="3.30.710.10">
    <property type="entry name" value="Potassium Channel Kv1.1, Chain A"/>
    <property type="match status" value="1"/>
</dbReference>